<dbReference type="OrthoDB" id="4223089at2"/>
<dbReference type="Proteomes" id="UP000305778">
    <property type="component" value="Unassembled WGS sequence"/>
</dbReference>
<organism evidence="1 2">
    <name type="scientific">Actinacidiphila oryziradicis</name>
    <dbReference type="NCBI Taxonomy" id="2571141"/>
    <lineage>
        <taxon>Bacteria</taxon>
        <taxon>Bacillati</taxon>
        <taxon>Actinomycetota</taxon>
        <taxon>Actinomycetes</taxon>
        <taxon>Kitasatosporales</taxon>
        <taxon>Streptomycetaceae</taxon>
        <taxon>Actinacidiphila</taxon>
    </lineage>
</organism>
<evidence type="ECO:0000313" key="2">
    <source>
        <dbReference type="Proteomes" id="UP000305778"/>
    </source>
</evidence>
<dbReference type="EMBL" id="SUMC01000007">
    <property type="protein sequence ID" value="TKA11740.1"/>
    <property type="molecule type" value="Genomic_DNA"/>
</dbReference>
<evidence type="ECO:0000313" key="1">
    <source>
        <dbReference type="EMBL" id="TKA11740.1"/>
    </source>
</evidence>
<accession>A0A4U0SNY4</accession>
<dbReference type="RefSeq" id="WP_136723200.1">
    <property type="nucleotide sequence ID" value="NZ_SUMC01000007.1"/>
</dbReference>
<comment type="caution">
    <text evidence="1">The sequence shown here is derived from an EMBL/GenBank/DDBJ whole genome shotgun (WGS) entry which is preliminary data.</text>
</comment>
<reference evidence="1 2" key="1">
    <citation type="submission" date="2019-04" db="EMBL/GenBank/DDBJ databases">
        <title>Streptomyces oryziradicis sp. nov., a novel actinomycete isolated from rhizosphere soil of rice (Oryza sativa L.).</title>
        <authorList>
            <person name="Li C."/>
        </authorList>
    </citation>
    <scope>NUCLEOTIDE SEQUENCE [LARGE SCALE GENOMIC DNA]</scope>
    <source>
        <strain evidence="1 2">NEAU-C40</strain>
    </source>
</reference>
<dbReference type="AlphaFoldDB" id="A0A4U0SNY4"/>
<sequence length="125" mass="14005">MTERTLTHGAPTGIDDDIRDHGYAIVQTRVERIPRLIKGLRCQEPDGCTRPATLATLAVEETANEDDDVLGLYLVKSPDGLPLCIVVCDEHRCEASHDLYRQLTGRMRPDGIRAFDMPGQHLSWH</sequence>
<gene>
    <name evidence="1" type="ORF">FCI23_10445</name>
</gene>
<keyword evidence="2" id="KW-1185">Reference proteome</keyword>
<proteinExistence type="predicted"/>
<name>A0A4U0SNY4_9ACTN</name>
<protein>
    <submittedName>
        <fullName evidence="1">Uncharacterized protein</fullName>
    </submittedName>
</protein>